<feature type="region of interest" description="Disordered" evidence="7">
    <location>
        <begin position="1"/>
        <end position="23"/>
    </location>
</feature>
<dbReference type="InterPro" id="IPR046357">
    <property type="entry name" value="PPIase_dom_sf"/>
</dbReference>
<dbReference type="SUPFAM" id="SSF109998">
    <property type="entry name" value="Triger factor/SurA peptide-binding domain-like"/>
    <property type="match status" value="1"/>
</dbReference>
<reference evidence="10 11" key="1">
    <citation type="submission" date="2017-03" db="EMBL/GenBank/DDBJ databases">
        <title>Draft Genome sequence of Marispirochaeta sp. strain JC444.</title>
        <authorList>
            <person name="Shivani Y."/>
            <person name="Subhash Y."/>
            <person name="Sasikala C."/>
            <person name="Ramana C."/>
        </authorList>
    </citation>
    <scope>NUCLEOTIDE SEQUENCE [LARGE SCALE GENOMIC DNA]</scope>
    <source>
        <strain evidence="10 11">JC444</strain>
    </source>
</reference>
<evidence type="ECO:0000256" key="3">
    <source>
        <dbReference type="ARBA" id="ARBA00022729"/>
    </source>
</evidence>
<dbReference type="OrthoDB" id="362685at2"/>
<evidence type="ECO:0000313" key="11">
    <source>
        <dbReference type="Proteomes" id="UP000192343"/>
    </source>
</evidence>
<keyword evidence="3" id="KW-0732">Signal</keyword>
<evidence type="ECO:0000259" key="9">
    <source>
        <dbReference type="PROSITE" id="PS50198"/>
    </source>
</evidence>
<dbReference type="SUPFAM" id="SSF54534">
    <property type="entry name" value="FKBP-like"/>
    <property type="match status" value="1"/>
</dbReference>
<dbReference type="PANTHER" id="PTHR47245">
    <property type="entry name" value="PEPTIDYLPROLYL ISOMERASE"/>
    <property type="match status" value="1"/>
</dbReference>
<protein>
    <recommendedName>
        <fullName evidence="2">peptidylprolyl isomerase</fullName>
        <ecNumber evidence="2">5.2.1.8</ecNumber>
    </recommendedName>
</protein>
<sequence length="510" mass="57277">MAKRDPQHGTKRNTELGGKDHPPKSRMHPWMYIFSVAILVIIVVTFIGGPLVGSTAGGGGIVFGSYDGEDIEFYPGNYLARQRDTIAERIAQSGMDTNLEWIAYQVWRGAYQNTVVHTAVLQKAKESDLQIPGEVIDQALTAYPAYQENGEFSPARYRDTSRTEKASIRKYYREELVSSQVRSDILGGVNSSSQAVDFIKNMATPERSFLYSRIGFSAFPDEMVGNYAEENADLFRKINLSRITIQSSEESAKTVHQQLLSDPSLFDEIARNQSKDAYAENGGYIGQQYFFSLSTELESEEKAEEIFSLSKGSISEIMSTPFGWVIYKCNEEPVAANRTSDEDIDTVRSYMERFEKGSIEDYLIERGQALRASVGENGLSGLEAEGWEDGETASFPLNYGNVEIFKSVRDANQDSGAFEGAAFNESFLETLFSLEQGSISEPLVLNNMIYLFELKEETEISDENLSMLESYYPYLGQQYAETDMRALILSSDKHEDNFDAVFSRYFLNGE</sequence>
<feature type="domain" description="PpiC" evidence="9">
    <location>
        <begin position="235"/>
        <end position="331"/>
    </location>
</feature>
<gene>
    <name evidence="10" type="ORF">B4O97_02985</name>
</gene>
<dbReference type="PROSITE" id="PS50198">
    <property type="entry name" value="PPIC_PPIASE_2"/>
    <property type="match status" value="1"/>
</dbReference>
<dbReference type="GO" id="GO:0003755">
    <property type="term" value="F:peptidyl-prolyl cis-trans isomerase activity"/>
    <property type="evidence" value="ECO:0007669"/>
    <property type="project" value="UniProtKB-KW"/>
</dbReference>
<keyword evidence="8" id="KW-0472">Membrane</keyword>
<dbReference type="InterPro" id="IPR050245">
    <property type="entry name" value="PrsA_foldase"/>
</dbReference>
<accession>A0A1Y1S0Z5</accession>
<dbReference type="EMBL" id="MWQY01000003">
    <property type="protein sequence ID" value="ORC37170.1"/>
    <property type="molecule type" value="Genomic_DNA"/>
</dbReference>
<evidence type="ECO:0000256" key="5">
    <source>
        <dbReference type="ARBA" id="ARBA00023235"/>
    </source>
</evidence>
<evidence type="ECO:0000256" key="2">
    <source>
        <dbReference type="ARBA" id="ARBA00013194"/>
    </source>
</evidence>
<dbReference type="InterPro" id="IPR000297">
    <property type="entry name" value="PPIase_PpiC"/>
</dbReference>
<comment type="catalytic activity">
    <reaction evidence="1">
        <text>[protein]-peptidylproline (omega=180) = [protein]-peptidylproline (omega=0)</text>
        <dbReference type="Rhea" id="RHEA:16237"/>
        <dbReference type="Rhea" id="RHEA-COMP:10747"/>
        <dbReference type="Rhea" id="RHEA-COMP:10748"/>
        <dbReference type="ChEBI" id="CHEBI:83833"/>
        <dbReference type="ChEBI" id="CHEBI:83834"/>
        <dbReference type="EC" id="5.2.1.8"/>
    </reaction>
</comment>
<dbReference type="Gene3D" id="3.10.50.40">
    <property type="match status" value="1"/>
</dbReference>
<feature type="transmembrane region" description="Helical" evidence="8">
    <location>
        <begin position="30"/>
        <end position="52"/>
    </location>
</feature>
<dbReference type="EC" id="5.2.1.8" evidence="2"/>
<keyword evidence="8" id="KW-1133">Transmembrane helix</keyword>
<keyword evidence="5 6" id="KW-0413">Isomerase</keyword>
<name>A0A1Y1S0Z5_9SPIO</name>
<evidence type="ECO:0000256" key="4">
    <source>
        <dbReference type="ARBA" id="ARBA00023110"/>
    </source>
</evidence>
<dbReference type="RefSeq" id="WP_083048198.1">
    <property type="nucleotide sequence ID" value="NZ_CAXXQO010000002.1"/>
</dbReference>
<organism evidence="10 11">
    <name type="scientific">Marispirochaeta aestuarii</name>
    <dbReference type="NCBI Taxonomy" id="1963862"/>
    <lineage>
        <taxon>Bacteria</taxon>
        <taxon>Pseudomonadati</taxon>
        <taxon>Spirochaetota</taxon>
        <taxon>Spirochaetia</taxon>
        <taxon>Spirochaetales</taxon>
        <taxon>Spirochaetaceae</taxon>
        <taxon>Marispirochaeta</taxon>
    </lineage>
</organism>
<dbReference type="PANTHER" id="PTHR47245:SF1">
    <property type="entry name" value="FOLDASE PROTEIN PRSA"/>
    <property type="match status" value="1"/>
</dbReference>
<keyword evidence="4 6" id="KW-0697">Rotamase</keyword>
<dbReference type="Pfam" id="PF00639">
    <property type="entry name" value="Rotamase"/>
    <property type="match status" value="1"/>
</dbReference>
<dbReference type="Pfam" id="PF13624">
    <property type="entry name" value="SurA_N_3"/>
    <property type="match status" value="1"/>
</dbReference>
<dbReference type="AlphaFoldDB" id="A0A1Y1S0Z5"/>
<keyword evidence="8" id="KW-0812">Transmembrane</keyword>
<evidence type="ECO:0000256" key="8">
    <source>
        <dbReference type="SAM" id="Phobius"/>
    </source>
</evidence>
<proteinExistence type="predicted"/>
<dbReference type="Proteomes" id="UP000192343">
    <property type="component" value="Unassembled WGS sequence"/>
</dbReference>
<evidence type="ECO:0000256" key="7">
    <source>
        <dbReference type="SAM" id="MobiDB-lite"/>
    </source>
</evidence>
<evidence type="ECO:0000256" key="6">
    <source>
        <dbReference type="PROSITE-ProRule" id="PRU00278"/>
    </source>
</evidence>
<dbReference type="InterPro" id="IPR027304">
    <property type="entry name" value="Trigger_fact/SurA_dom_sf"/>
</dbReference>
<dbReference type="STRING" id="1963862.B4O97_02985"/>
<keyword evidence="11" id="KW-1185">Reference proteome</keyword>
<evidence type="ECO:0000313" key="10">
    <source>
        <dbReference type="EMBL" id="ORC37170.1"/>
    </source>
</evidence>
<comment type="caution">
    <text evidence="10">The sequence shown here is derived from an EMBL/GenBank/DDBJ whole genome shotgun (WGS) entry which is preliminary data.</text>
</comment>
<evidence type="ECO:0000256" key="1">
    <source>
        <dbReference type="ARBA" id="ARBA00000971"/>
    </source>
</evidence>